<evidence type="ECO:0000256" key="2">
    <source>
        <dbReference type="ARBA" id="ARBA00022840"/>
    </source>
</evidence>
<organism evidence="6 7">
    <name type="scientific">Taphrina deformans (strain PYCC 5710 / ATCC 11124 / CBS 356.35 / IMI 108563 / JCM 9778 / NBRC 8474)</name>
    <name type="common">Peach leaf curl fungus</name>
    <name type="synonym">Lalaria deformans</name>
    <dbReference type="NCBI Taxonomy" id="1097556"/>
    <lineage>
        <taxon>Eukaryota</taxon>
        <taxon>Fungi</taxon>
        <taxon>Dikarya</taxon>
        <taxon>Ascomycota</taxon>
        <taxon>Taphrinomycotina</taxon>
        <taxon>Taphrinomycetes</taxon>
        <taxon>Taphrinales</taxon>
        <taxon>Taphrinaceae</taxon>
        <taxon>Taphrina</taxon>
    </lineage>
</organism>
<dbReference type="PROSITE" id="PS00107">
    <property type="entry name" value="PROTEIN_KINASE_ATP"/>
    <property type="match status" value="1"/>
</dbReference>
<reference evidence="6 7" key="1">
    <citation type="journal article" date="2013" name="MBio">
        <title>Genome sequencing of the plant pathogen Taphrina deformans, the causal agent of peach leaf curl.</title>
        <authorList>
            <person name="Cisse O.H."/>
            <person name="Almeida J.M.G.C.F."/>
            <person name="Fonseca A."/>
            <person name="Kumar A.A."/>
            <person name="Salojaervi J."/>
            <person name="Overmyer K."/>
            <person name="Hauser P.M."/>
            <person name="Pagni M."/>
        </authorList>
    </citation>
    <scope>NUCLEOTIDE SEQUENCE [LARGE SCALE GENOMIC DNA]</scope>
    <source>
        <strain evidence="7">PYCC 5710 / ATCC 11124 / CBS 356.35 / IMI 108563 / JCM 9778 / NBRC 8474</strain>
    </source>
</reference>
<dbReference type="SUPFAM" id="SSF56112">
    <property type="entry name" value="Protein kinase-like (PK-like)"/>
    <property type="match status" value="1"/>
</dbReference>
<dbReference type="EMBL" id="CAHR02000011">
    <property type="protein sequence ID" value="CCG80757.1"/>
    <property type="molecule type" value="Genomic_DNA"/>
</dbReference>
<dbReference type="SMART" id="SM00220">
    <property type="entry name" value="S_TKc"/>
    <property type="match status" value="1"/>
</dbReference>
<dbReference type="Pfam" id="PF00069">
    <property type="entry name" value="Pkinase"/>
    <property type="match status" value="1"/>
</dbReference>
<dbReference type="InterPro" id="IPR017441">
    <property type="entry name" value="Protein_kinase_ATP_BS"/>
</dbReference>
<dbReference type="STRING" id="1097556.R4X998"/>
<dbReference type="PANTHER" id="PTHR24346:SF30">
    <property type="entry name" value="MATERNAL EMBRYONIC LEUCINE ZIPPER KINASE"/>
    <property type="match status" value="1"/>
</dbReference>
<evidence type="ECO:0000313" key="6">
    <source>
        <dbReference type="EMBL" id="CCG80757.1"/>
    </source>
</evidence>
<dbReference type="Proteomes" id="UP000013776">
    <property type="component" value="Unassembled WGS sequence"/>
</dbReference>
<keyword evidence="2 3" id="KW-0067">ATP-binding</keyword>
<proteinExistence type="predicted"/>
<dbReference type="PANTHER" id="PTHR24346">
    <property type="entry name" value="MAP/MICROTUBULE AFFINITY-REGULATING KINASE"/>
    <property type="match status" value="1"/>
</dbReference>
<dbReference type="GO" id="GO:0004674">
    <property type="term" value="F:protein serine/threonine kinase activity"/>
    <property type="evidence" value="ECO:0007669"/>
    <property type="project" value="TreeGrafter"/>
</dbReference>
<feature type="region of interest" description="Disordered" evidence="4">
    <location>
        <begin position="1"/>
        <end position="51"/>
    </location>
</feature>
<evidence type="ECO:0000256" key="4">
    <source>
        <dbReference type="SAM" id="MobiDB-lite"/>
    </source>
</evidence>
<keyword evidence="1 3" id="KW-0547">Nucleotide-binding</keyword>
<dbReference type="AlphaFoldDB" id="R4X998"/>
<dbReference type="VEuPathDB" id="FungiDB:TAPDE_000381"/>
<dbReference type="InterPro" id="IPR011009">
    <property type="entry name" value="Kinase-like_dom_sf"/>
</dbReference>
<evidence type="ECO:0000256" key="3">
    <source>
        <dbReference type="PROSITE-ProRule" id="PRU10141"/>
    </source>
</evidence>
<name>R4X998_TAPDE</name>
<dbReference type="InterPro" id="IPR008271">
    <property type="entry name" value="Ser/Thr_kinase_AS"/>
</dbReference>
<evidence type="ECO:0000256" key="1">
    <source>
        <dbReference type="ARBA" id="ARBA00022741"/>
    </source>
</evidence>
<dbReference type="PROSITE" id="PS50011">
    <property type="entry name" value="PROTEIN_KINASE_DOM"/>
    <property type="match status" value="1"/>
</dbReference>
<dbReference type="Gene3D" id="1.10.510.10">
    <property type="entry name" value="Transferase(Phosphotransferase) domain 1"/>
    <property type="match status" value="1"/>
</dbReference>
<dbReference type="OrthoDB" id="410920at2759"/>
<dbReference type="eggNOG" id="KOG0586">
    <property type="taxonomic scope" value="Eukaryota"/>
</dbReference>
<gene>
    <name evidence="6" type="ORF">TAPDE_000381</name>
</gene>
<sequence length="528" mass="59397">MKRILDELPKLAVDGGSPEGSPVLDQPEDTDHLTVGKNIYDTPKRMGIKRTDTNDSLHNLVGRSPNLSHIQGISSLPSPIVLAKSFAPETKPRNQETGSVITCSSPLQREYSAHDERPEVAAPSGKSNKTLSHGIMPAKLFARLQKEAHSSRTASLSVAQNLDAMEMPRIVRHRSQTEVDLAQNVMHREESNDKQSGNYRPQANNRHAIFADREDEVYDVYCDGEWRRFVVMDELGQGTFSRVLLAREKGQAQRLVAVKVVDLLSTTTAERARVDTTVRREIELLEQVSSPLLIRLHGYNITEDRALLVLDYLPGGDLFTLTAEHRSLLTVPMVRRIFAELVCAVRTLHRHNIVHRDLKLENVLLRGRAEGMRKTSGRTGLWTTLTDLGLARSFDPEGPDLTTRCGSEDYAAPEIIMGQSYDGRQTDGWALGVLLYTMLEGRLPFDVIPGLEHKMQSRVLHRICRIEWRWVRLKEAGSYDVAWNGAKRVVGNLLRSRTKRWSLDDVAEDDWLRDDVVEVEALVSAAQT</sequence>
<dbReference type="InterPro" id="IPR000719">
    <property type="entry name" value="Prot_kinase_dom"/>
</dbReference>
<dbReference type="GO" id="GO:0035556">
    <property type="term" value="P:intracellular signal transduction"/>
    <property type="evidence" value="ECO:0007669"/>
    <property type="project" value="TreeGrafter"/>
</dbReference>
<feature type="domain" description="Protein kinase" evidence="5">
    <location>
        <begin position="229"/>
        <end position="512"/>
    </location>
</feature>
<comment type="caution">
    <text evidence="6">The sequence shown here is derived from an EMBL/GenBank/DDBJ whole genome shotgun (WGS) entry which is preliminary data.</text>
</comment>
<feature type="binding site" evidence="3">
    <location>
        <position position="259"/>
    </location>
    <ligand>
        <name>ATP</name>
        <dbReference type="ChEBI" id="CHEBI:30616"/>
    </ligand>
</feature>
<dbReference type="PROSITE" id="PS00108">
    <property type="entry name" value="PROTEIN_KINASE_ST"/>
    <property type="match status" value="1"/>
</dbReference>
<evidence type="ECO:0000259" key="5">
    <source>
        <dbReference type="PROSITE" id="PS50011"/>
    </source>
</evidence>
<dbReference type="GO" id="GO:0005737">
    <property type="term" value="C:cytoplasm"/>
    <property type="evidence" value="ECO:0007669"/>
    <property type="project" value="TreeGrafter"/>
</dbReference>
<keyword evidence="7" id="KW-1185">Reference proteome</keyword>
<evidence type="ECO:0000313" key="7">
    <source>
        <dbReference type="Proteomes" id="UP000013776"/>
    </source>
</evidence>
<protein>
    <recommendedName>
        <fullName evidence="5">Protein kinase domain-containing protein</fullName>
    </recommendedName>
</protein>
<accession>R4X998</accession>
<dbReference type="GO" id="GO:0005524">
    <property type="term" value="F:ATP binding"/>
    <property type="evidence" value="ECO:0007669"/>
    <property type="project" value="UniProtKB-UniRule"/>
</dbReference>